<dbReference type="AlphaFoldDB" id="A0AA86V8S9"/>
<evidence type="ECO:0000313" key="2">
    <source>
        <dbReference type="Proteomes" id="UP001189624"/>
    </source>
</evidence>
<dbReference type="Gramene" id="rna-AYBTSS11_LOCUS10611">
    <property type="protein sequence ID" value="CAJ1941995.1"/>
    <property type="gene ID" value="gene-AYBTSS11_LOCUS10611"/>
</dbReference>
<reference evidence="1" key="1">
    <citation type="submission" date="2023-10" db="EMBL/GenBank/DDBJ databases">
        <authorList>
            <person name="Domelevo Entfellner J.-B."/>
        </authorList>
    </citation>
    <scope>NUCLEOTIDE SEQUENCE</scope>
</reference>
<evidence type="ECO:0000313" key="1">
    <source>
        <dbReference type="EMBL" id="CAJ1941995.1"/>
    </source>
</evidence>
<sequence length="75" mass="8412">MHDDIVGTKWTKTSGQSQNVGTCFAGWRSEPNKPLSFFPLSQSLRQSNLGFNPSLSHQNLLLLVLKQGKMAMFCR</sequence>
<proteinExistence type="predicted"/>
<protein>
    <submittedName>
        <fullName evidence="1">Uncharacterized protein</fullName>
    </submittedName>
</protein>
<dbReference type="EMBL" id="OY731400">
    <property type="protein sequence ID" value="CAJ1941995.1"/>
    <property type="molecule type" value="Genomic_DNA"/>
</dbReference>
<dbReference type="Proteomes" id="UP001189624">
    <property type="component" value="Chromosome 3"/>
</dbReference>
<organism evidence="1 2">
    <name type="scientific">Sphenostylis stenocarpa</name>
    <dbReference type="NCBI Taxonomy" id="92480"/>
    <lineage>
        <taxon>Eukaryota</taxon>
        <taxon>Viridiplantae</taxon>
        <taxon>Streptophyta</taxon>
        <taxon>Embryophyta</taxon>
        <taxon>Tracheophyta</taxon>
        <taxon>Spermatophyta</taxon>
        <taxon>Magnoliopsida</taxon>
        <taxon>eudicotyledons</taxon>
        <taxon>Gunneridae</taxon>
        <taxon>Pentapetalae</taxon>
        <taxon>rosids</taxon>
        <taxon>fabids</taxon>
        <taxon>Fabales</taxon>
        <taxon>Fabaceae</taxon>
        <taxon>Papilionoideae</taxon>
        <taxon>50 kb inversion clade</taxon>
        <taxon>NPAAA clade</taxon>
        <taxon>indigoferoid/millettioid clade</taxon>
        <taxon>Phaseoleae</taxon>
        <taxon>Sphenostylis</taxon>
    </lineage>
</organism>
<name>A0AA86V8S9_9FABA</name>
<keyword evidence="2" id="KW-1185">Reference proteome</keyword>
<accession>A0AA86V8S9</accession>
<gene>
    <name evidence="1" type="ORF">AYBTSS11_LOCUS10611</name>
</gene>